<accession>A0A9P5S7W1</accession>
<dbReference type="AlphaFoldDB" id="A0A9P5S7W1"/>
<evidence type="ECO:0000313" key="2">
    <source>
        <dbReference type="Proteomes" id="UP000696485"/>
    </source>
</evidence>
<protein>
    <submittedName>
        <fullName evidence="1">Uncharacterized protein</fullName>
    </submittedName>
</protein>
<comment type="caution">
    <text evidence="1">The sequence shown here is derived from an EMBL/GenBank/DDBJ whole genome shotgun (WGS) entry which is preliminary data.</text>
</comment>
<sequence length="149" mass="17203">NPSNPRESDKRARIHRWMVDVGKALVFNPDTTIPGWIIPVVPDDHDVLDSPFYFDRITFELDIMAPVGKTLRKAIDINCAAGDWAMDIALKYPKTIVYAIDPALNRYPANPQRPPENCRFKLRDIKEQEGEFDLVHQRLGAYRILISEW</sequence>
<dbReference type="Proteomes" id="UP000696485">
    <property type="component" value="Unassembled WGS sequence"/>
</dbReference>
<gene>
    <name evidence="1" type="ORF">BG006_005223</name>
</gene>
<keyword evidence="2" id="KW-1185">Reference proteome</keyword>
<name>A0A9P5S7W1_9FUNG</name>
<feature type="non-terminal residue" evidence="1">
    <location>
        <position position="1"/>
    </location>
</feature>
<organism evidence="1 2">
    <name type="scientific">Podila minutissima</name>
    <dbReference type="NCBI Taxonomy" id="64525"/>
    <lineage>
        <taxon>Eukaryota</taxon>
        <taxon>Fungi</taxon>
        <taxon>Fungi incertae sedis</taxon>
        <taxon>Mucoromycota</taxon>
        <taxon>Mortierellomycotina</taxon>
        <taxon>Mortierellomycetes</taxon>
        <taxon>Mortierellales</taxon>
        <taxon>Mortierellaceae</taxon>
        <taxon>Podila</taxon>
    </lineage>
</organism>
<dbReference type="InterPro" id="IPR029063">
    <property type="entry name" value="SAM-dependent_MTases_sf"/>
</dbReference>
<reference evidence="1" key="1">
    <citation type="journal article" date="2020" name="Fungal Divers.">
        <title>Resolving the Mortierellaceae phylogeny through synthesis of multi-gene phylogenetics and phylogenomics.</title>
        <authorList>
            <person name="Vandepol N."/>
            <person name="Liber J."/>
            <person name="Desiro A."/>
            <person name="Na H."/>
            <person name="Kennedy M."/>
            <person name="Barry K."/>
            <person name="Grigoriev I.V."/>
            <person name="Miller A.N."/>
            <person name="O'Donnell K."/>
            <person name="Stajich J.E."/>
            <person name="Bonito G."/>
        </authorList>
    </citation>
    <scope>NUCLEOTIDE SEQUENCE</scope>
    <source>
        <strain evidence="1">NVP1</strain>
    </source>
</reference>
<dbReference type="SUPFAM" id="SSF53335">
    <property type="entry name" value="S-adenosyl-L-methionine-dependent methyltransferases"/>
    <property type="match status" value="1"/>
</dbReference>
<proteinExistence type="predicted"/>
<evidence type="ECO:0000313" key="1">
    <source>
        <dbReference type="EMBL" id="KAF9308946.1"/>
    </source>
</evidence>
<dbReference type="EMBL" id="JAAAUY010002938">
    <property type="protein sequence ID" value="KAF9308946.1"/>
    <property type="molecule type" value="Genomic_DNA"/>
</dbReference>
<feature type="non-terminal residue" evidence="1">
    <location>
        <position position="149"/>
    </location>
</feature>